<evidence type="ECO:0000313" key="2">
    <source>
        <dbReference type="RefSeq" id="XP_075078106.1"/>
    </source>
</evidence>
<reference evidence="2" key="2">
    <citation type="submission" date="2025-08" db="UniProtKB">
        <authorList>
            <consortium name="RefSeq"/>
        </authorList>
    </citation>
    <scope>IDENTIFICATION</scope>
    <source>
        <tissue evidence="2">Leaf</tissue>
    </source>
</reference>
<dbReference type="Proteomes" id="UP000790787">
    <property type="component" value="Chromosome 9"/>
</dbReference>
<keyword evidence="1" id="KW-1185">Reference proteome</keyword>
<name>A0AC58RZD3_TOBAC</name>
<dbReference type="RefSeq" id="XP_075078106.1">
    <property type="nucleotide sequence ID" value="XM_075222005.1"/>
</dbReference>
<accession>A0AC58RZD3</accession>
<proteinExistence type="predicted"/>
<evidence type="ECO:0000313" key="1">
    <source>
        <dbReference type="Proteomes" id="UP000790787"/>
    </source>
</evidence>
<gene>
    <name evidence="2" type="primary">LOC107775606</name>
</gene>
<organism evidence="1 2">
    <name type="scientific">Nicotiana tabacum</name>
    <name type="common">Common tobacco</name>
    <dbReference type="NCBI Taxonomy" id="4097"/>
    <lineage>
        <taxon>Eukaryota</taxon>
        <taxon>Viridiplantae</taxon>
        <taxon>Streptophyta</taxon>
        <taxon>Embryophyta</taxon>
        <taxon>Tracheophyta</taxon>
        <taxon>Spermatophyta</taxon>
        <taxon>Magnoliopsida</taxon>
        <taxon>eudicotyledons</taxon>
        <taxon>Gunneridae</taxon>
        <taxon>Pentapetalae</taxon>
        <taxon>asterids</taxon>
        <taxon>lamiids</taxon>
        <taxon>Solanales</taxon>
        <taxon>Solanaceae</taxon>
        <taxon>Nicotianoideae</taxon>
        <taxon>Nicotianeae</taxon>
        <taxon>Nicotiana</taxon>
    </lineage>
</organism>
<reference evidence="1" key="1">
    <citation type="journal article" date="2014" name="Nat. Commun.">
        <title>The tobacco genome sequence and its comparison with those of tomato and potato.</title>
        <authorList>
            <person name="Sierro N."/>
            <person name="Battey J.N."/>
            <person name="Ouadi S."/>
            <person name="Bakaher N."/>
            <person name="Bovet L."/>
            <person name="Willig A."/>
            <person name="Goepfert S."/>
            <person name="Peitsch M.C."/>
            <person name="Ivanov N.V."/>
        </authorList>
    </citation>
    <scope>NUCLEOTIDE SEQUENCE [LARGE SCALE GENOMIC DNA]</scope>
</reference>
<protein>
    <submittedName>
        <fullName evidence="2">Uncharacterized protein LOC107775606</fullName>
    </submittedName>
</protein>
<sequence length="201" mass="22665">MMNRSWQASLKKVLERTTMTLSLSQPKFLGNSTTFKMDDSLKCGFLKLSSVSLSQKKTLQTLQCSSVDFPVPKGERKVHTPKVWFDENAGYIVRRIALVEENGFVVRRILLDDDELCKVAEIYDEVFGKLSLIARMFKFFEALAMKISLISDKLIRLLDKDEVSLVGNIIRSFGIPVSLVSHVSVFGFQIISAFGLQFLSG</sequence>